<dbReference type="Pfam" id="PF07811">
    <property type="entry name" value="TadE"/>
    <property type="match status" value="1"/>
</dbReference>
<protein>
    <submittedName>
        <fullName evidence="3">TadE-like protein</fullName>
    </submittedName>
</protein>
<organism evidence="3 4">
    <name type="scientific">Pseudogemmobacter humi</name>
    <dbReference type="NCBI Taxonomy" id="2483812"/>
    <lineage>
        <taxon>Bacteria</taxon>
        <taxon>Pseudomonadati</taxon>
        <taxon>Pseudomonadota</taxon>
        <taxon>Alphaproteobacteria</taxon>
        <taxon>Rhodobacterales</taxon>
        <taxon>Paracoccaceae</taxon>
        <taxon>Pseudogemmobacter</taxon>
    </lineage>
</organism>
<keyword evidence="1" id="KW-0472">Membrane</keyword>
<evidence type="ECO:0000259" key="2">
    <source>
        <dbReference type="Pfam" id="PF07811"/>
    </source>
</evidence>
<evidence type="ECO:0000256" key="1">
    <source>
        <dbReference type="SAM" id="Phobius"/>
    </source>
</evidence>
<dbReference type="AlphaFoldDB" id="A0A3P5WI91"/>
<dbReference type="OrthoDB" id="7870162at2"/>
<keyword evidence="4" id="KW-1185">Reference proteome</keyword>
<evidence type="ECO:0000313" key="3">
    <source>
        <dbReference type="EMBL" id="VDC21165.1"/>
    </source>
</evidence>
<dbReference type="EMBL" id="UXAW01000034">
    <property type="protein sequence ID" value="VDC21165.1"/>
    <property type="molecule type" value="Genomic_DNA"/>
</dbReference>
<keyword evidence="1" id="KW-0812">Transmembrane</keyword>
<feature type="domain" description="TadE-like" evidence="2">
    <location>
        <begin position="14"/>
        <end position="56"/>
    </location>
</feature>
<gene>
    <name evidence="3" type="ORF">XINFAN_00529</name>
</gene>
<sequence>MTERMRRFLRPEEGAVTVEFVIIFPLVLLLFFLIVFASMGISTASDVQQVAHELARQSIGRLSRSAPVEDVCQDLASDTALMNHLVDQSLLLNPAKLAVQPCPTMPTADGFVTVTVTYNFAGSLVQALGKNFGLNLGIITRSSTVKL</sequence>
<dbReference type="Proteomes" id="UP000277498">
    <property type="component" value="Unassembled WGS sequence"/>
</dbReference>
<dbReference type="RefSeq" id="WP_124084969.1">
    <property type="nucleotide sequence ID" value="NZ_UXAW01000034.1"/>
</dbReference>
<dbReference type="InterPro" id="IPR012495">
    <property type="entry name" value="TadE-like_dom"/>
</dbReference>
<name>A0A3P5WI91_9RHOB</name>
<accession>A0A3P5WI91</accession>
<reference evidence="3 4" key="1">
    <citation type="submission" date="2018-11" db="EMBL/GenBank/DDBJ databases">
        <authorList>
            <person name="Criscuolo A."/>
        </authorList>
    </citation>
    <scope>NUCLEOTIDE SEQUENCE [LARGE SCALE GENOMIC DNA]</scope>
    <source>
        <strain evidence="3">ACIP111625</strain>
    </source>
</reference>
<keyword evidence="1" id="KW-1133">Transmembrane helix</keyword>
<feature type="transmembrane region" description="Helical" evidence="1">
    <location>
        <begin position="20"/>
        <end position="41"/>
    </location>
</feature>
<proteinExistence type="predicted"/>
<evidence type="ECO:0000313" key="4">
    <source>
        <dbReference type="Proteomes" id="UP000277498"/>
    </source>
</evidence>